<evidence type="ECO:0000313" key="1">
    <source>
        <dbReference type="EMBL" id="MPM82353.1"/>
    </source>
</evidence>
<reference evidence="1" key="1">
    <citation type="submission" date="2019-08" db="EMBL/GenBank/DDBJ databases">
        <authorList>
            <person name="Kucharzyk K."/>
            <person name="Murdoch R.W."/>
            <person name="Higgins S."/>
            <person name="Loffler F."/>
        </authorList>
    </citation>
    <scope>NUCLEOTIDE SEQUENCE</scope>
</reference>
<gene>
    <name evidence="1" type="ORF">SDC9_129414</name>
</gene>
<accession>A0A645CZR2</accession>
<proteinExistence type="predicted"/>
<dbReference type="EMBL" id="VSSQ01031460">
    <property type="protein sequence ID" value="MPM82353.1"/>
    <property type="molecule type" value="Genomic_DNA"/>
</dbReference>
<name>A0A645CZR2_9ZZZZ</name>
<sequence length="102" mass="11022">MPFLEAPPIPPKKLSGTEITSAQGHEITRNISALENHIRKSPLKITGGITASNTADITTNGVYTLANLVMKFSETDFFSDAFSTRSNILATVDIAYCVVTFT</sequence>
<organism evidence="1">
    <name type="scientific">bioreactor metagenome</name>
    <dbReference type="NCBI Taxonomy" id="1076179"/>
    <lineage>
        <taxon>unclassified sequences</taxon>
        <taxon>metagenomes</taxon>
        <taxon>ecological metagenomes</taxon>
    </lineage>
</organism>
<dbReference type="AlphaFoldDB" id="A0A645CZR2"/>
<protein>
    <submittedName>
        <fullName evidence="1">Uncharacterized protein</fullName>
    </submittedName>
</protein>
<comment type="caution">
    <text evidence="1">The sequence shown here is derived from an EMBL/GenBank/DDBJ whole genome shotgun (WGS) entry which is preliminary data.</text>
</comment>